<keyword evidence="4" id="KW-1185">Reference proteome</keyword>
<dbReference type="Gene3D" id="3.30.2310.20">
    <property type="entry name" value="RelE-like"/>
    <property type="match status" value="1"/>
</dbReference>
<comment type="caution">
    <text evidence="3">The sequence shown here is derived from an EMBL/GenBank/DDBJ whole genome shotgun (WGS) entry which is preliminary data.</text>
</comment>
<dbReference type="InterPro" id="IPR007712">
    <property type="entry name" value="RelE/ParE_toxin"/>
</dbReference>
<dbReference type="InterPro" id="IPR035093">
    <property type="entry name" value="RelE/ParE_toxin_dom_sf"/>
</dbReference>
<accession>A0A3R8LRE7</accession>
<reference evidence="3 4" key="1">
    <citation type="submission" date="2018-11" db="EMBL/GenBank/DDBJ databases">
        <title>Genome sequencing of Lautropia sp. KCOM 2505 (= ChDC F240).</title>
        <authorList>
            <person name="Kook J.-K."/>
            <person name="Park S.-N."/>
            <person name="Lim Y.K."/>
        </authorList>
    </citation>
    <scope>NUCLEOTIDE SEQUENCE [LARGE SCALE GENOMIC DNA]</scope>
    <source>
        <strain evidence="3 4">KCOM 2505</strain>
    </source>
</reference>
<dbReference type="Proteomes" id="UP000270261">
    <property type="component" value="Unassembled WGS sequence"/>
</dbReference>
<organism evidence="3 4">
    <name type="scientific">Lautropia dentalis</name>
    <dbReference type="NCBI Taxonomy" id="2490857"/>
    <lineage>
        <taxon>Bacteria</taxon>
        <taxon>Pseudomonadati</taxon>
        <taxon>Pseudomonadota</taxon>
        <taxon>Betaproteobacteria</taxon>
        <taxon>Burkholderiales</taxon>
        <taxon>Burkholderiaceae</taxon>
        <taxon>Lautropia</taxon>
    </lineage>
</organism>
<name>A0A3R8LRE7_9BURK</name>
<dbReference type="InterPro" id="IPR051803">
    <property type="entry name" value="TA_system_RelE-like_toxin"/>
</dbReference>
<protein>
    <submittedName>
        <fullName evidence="3">Type II toxin-antitoxin system RelE/ParE family toxin</fullName>
    </submittedName>
</protein>
<comment type="similarity">
    <text evidence="1">Belongs to the RelE toxin family.</text>
</comment>
<evidence type="ECO:0000256" key="1">
    <source>
        <dbReference type="ARBA" id="ARBA00006226"/>
    </source>
</evidence>
<gene>
    <name evidence="3" type="ORF">EHV23_14615</name>
</gene>
<evidence type="ECO:0000313" key="4">
    <source>
        <dbReference type="Proteomes" id="UP000270261"/>
    </source>
</evidence>
<dbReference type="RefSeq" id="WP_125096706.1">
    <property type="nucleotide sequence ID" value="NZ_RRUE01000002.1"/>
</dbReference>
<proteinExistence type="inferred from homology"/>
<keyword evidence="2" id="KW-1277">Toxin-antitoxin system</keyword>
<evidence type="ECO:0000256" key="2">
    <source>
        <dbReference type="ARBA" id="ARBA00022649"/>
    </source>
</evidence>
<dbReference type="PANTHER" id="PTHR33755:SF8">
    <property type="entry name" value="TOXIN PARE2"/>
    <property type="match status" value="1"/>
</dbReference>
<dbReference type="OrthoDB" id="8369899at2"/>
<sequence length="92" mass="10911">MKRLRPTWQDRALQQYEHQIAWIAADSIQNAERMEQRVRASLSLLQTNPRFAPVSLRRTGTRQLRVARLLFFYKIHDDRIEIVSVKHGAQNI</sequence>
<dbReference type="Pfam" id="PF05016">
    <property type="entry name" value="ParE_toxin"/>
    <property type="match status" value="1"/>
</dbReference>
<evidence type="ECO:0000313" key="3">
    <source>
        <dbReference type="EMBL" id="RRN44514.1"/>
    </source>
</evidence>
<dbReference type="EMBL" id="RRUE01000002">
    <property type="protein sequence ID" value="RRN44514.1"/>
    <property type="molecule type" value="Genomic_DNA"/>
</dbReference>
<dbReference type="PANTHER" id="PTHR33755">
    <property type="entry name" value="TOXIN PARE1-RELATED"/>
    <property type="match status" value="1"/>
</dbReference>
<dbReference type="AlphaFoldDB" id="A0A3R8LRE7"/>